<name>A0ABS0IKB0_9BACT</name>
<dbReference type="RefSeq" id="WP_196283170.1">
    <property type="nucleotide sequence ID" value="NZ_JADQDQ010000008.1"/>
</dbReference>
<comment type="caution">
    <text evidence="1">The sequence shown here is derived from an EMBL/GenBank/DDBJ whole genome shotgun (WGS) entry which is preliminary data.</text>
</comment>
<evidence type="ECO:0008006" key="3">
    <source>
        <dbReference type="Google" id="ProtNLM"/>
    </source>
</evidence>
<sequence>MNSSLPDTTDESSKKPLIRITFFNRQATKLTLWIELACIEVELEACMEYRVESDETEYTIHFDGQFVVLYLENRFGPKVFKRPYPTDFINPGDWELIEDYSDIE</sequence>
<evidence type="ECO:0000313" key="2">
    <source>
        <dbReference type="Proteomes" id="UP000597617"/>
    </source>
</evidence>
<dbReference type="Proteomes" id="UP000597617">
    <property type="component" value="Unassembled WGS sequence"/>
</dbReference>
<proteinExistence type="predicted"/>
<evidence type="ECO:0000313" key="1">
    <source>
        <dbReference type="EMBL" id="MBF9238807.1"/>
    </source>
</evidence>
<organism evidence="1 2">
    <name type="scientific">Hymenobacter jeongseonensis</name>
    <dbReference type="NCBI Taxonomy" id="2791027"/>
    <lineage>
        <taxon>Bacteria</taxon>
        <taxon>Pseudomonadati</taxon>
        <taxon>Bacteroidota</taxon>
        <taxon>Cytophagia</taxon>
        <taxon>Cytophagales</taxon>
        <taxon>Hymenobacteraceae</taxon>
        <taxon>Hymenobacter</taxon>
    </lineage>
</organism>
<gene>
    <name evidence="1" type="ORF">I2I05_15500</name>
</gene>
<accession>A0ABS0IKB0</accession>
<keyword evidence="2" id="KW-1185">Reference proteome</keyword>
<reference evidence="1 2" key="1">
    <citation type="submission" date="2020-11" db="EMBL/GenBank/DDBJ databases">
        <authorList>
            <person name="Kim M.K."/>
        </authorList>
    </citation>
    <scope>NUCLEOTIDE SEQUENCE [LARGE SCALE GENOMIC DNA]</scope>
    <source>
        <strain evidence="1 2">BT683</strain>
    </source>
</reference>
<protein>
    <recommendedName>
        <fullName evidence="3">DUF2442 domain-containing protein</fullName>
    </recommendedName>
</protein>
<dbReference type="EMBL" id="JADQDQ010000008">
    <property type="protein sequence ID" value="MBF9238807.1"/>
    <property type="molecule type" value="Genomic_DNA"/>
</dbReference>